<accession>A0A098QXN2</accession>
<evidence type="ECO:0008006" key="11">
    <source>
        <dbReference type="Google" id="ProtNLM"/>
    </source>
</evidence>
<feature type="region of interest" description="Disordered" evidence="6">
    <location>
        <begin position="373"/>
        <end position="406"/>
    </location>
</feature>
<dbReference type="Gene3D" id="3.30.390.30">
    <property type="match status" value="1"/>
</dbReference>
<dbReference type="EMBL" id="JNUP01000049">
    <property type="protein sequence ID" value="KGE72645.1"/>
    <property type="molecule type" value="Genomic_DNA"/>
</dbReference>
<dbReference type="InterPro" id="IPR004099">
    <property type="entry name" value="Pyr_nucl-diS_OxRdtase_dimer"/>
</dbReference>
<proteinExistence type="inferred from homology"/>
<evidence type="ECO:0000256" key="3">
    <source>
        <dbReference type="ARBA" id="ARBA00022827"/>
    </source>
</evidence>
<dbReference type="InterPro" id="IPR001100">
    <property type="entry name" value="Pyr_nuc-diS_OxRdtase"/>
</dbReference>
<sequence>MTFDVIIIGSGTAGQSAAMPLVEAGLSVAMVDERDFGGTCAMRGCQPKKFLVEQRDVLAASRDLVSLGISTPPASDWDALMTAKQAFTGNVPGKTRHIMEKAGITCFQAAARFTGPSTLELGPSEHPRANQESRTAKKQSLNAKYIIAATGADPRILPIPGIEHTIDSEDFLNLATPPESMLTIGAGYIALEFAQIMAAQGCRVTMLDPLDTPLPQFDTDLAQALMAATRDQGIRILLGRAVTAVKKTARGLEITDSQNQTHTAQTVLNAPGRIPRVQNLGLEAAGITPENQGIPVNGFCQSPSNPDVYALGDCAAPAPMLAPLADLQARTAAAHIIYRETGASAPEALDYQIIPTTVFTHPPLSSVGLTQHQAEQRFGSPASGHAPRPGAAQSPDGSGKPDPQEKDAITVRQGSMARWVSNKRIGQTHGYYKTIVHTATGRILGAHILGHASPDSINLIALAMTADMPAQTLKNLPRAYPTFSDEIKYMF</sequence>
<dbReference type="Proteomes" id="UP000029692">
    <property type="component" value="Unassembled WGS sequence"/>
</dbReference>
<evidence type="ECO:0000256" key="2">
    <source>
        <dbReference type="ARBA" id="ARBA00022630"/>
    </source>
</evidence>
<dbReference type="GO" id="GO:0016491">
    <property type="term" value="F:oxidoreductase activity"/>
    <property type="evidence" value="ECO:0007669"/>
    <property type="project" value="InterPro"/>
</dbReference>
<name>A0A098QXN2_9SPIO</name>
<dbReference type="AlphaFoldDB" id="A0A098QXN2"/>
<keyword evidence="4" id="KW-0520">NAD</keyword>
<gene>
    <name evidence="9" type="ORF">DC28_06210</name>
</gene>
<evidence type="ECO:0000259" key="7">
    <source>
        <dbReference type="Pfam" id="PF02852"/>
    </source>
</evidence>
<dbReference type="eggNOG" id="COG1249">
    <property type="taxonomic scope" value="Bacteria"/>
</dbReference>
<feature type="domain" description="Pyridine nucleotide-disulphide oxidoreductase dimerisation" evidence="7">
    <location>
        <begin position="354"/>
        <end position="489"/>
    </location>
</feature>
<protein>
    <recommendedName>
        <fullName evidence="11">Pyridine nucleotide-disulfide oxidoreductase</fullName>
    </recommendedName>
</protein>
<feature type="binding site" evidence="4">
    <location>
        <position position="49"/>
    </location>
    <ligand>
        <name>FAD</name>
        <dbReference type="ChEBI" id="CHEBI:57692"/>
    </ligand>
</feature>
<feature type="binding site" evidence="4">
    <location>
        <position position="313"/>
    </location>
    <ligand>
        <name>FAD</name>
        <dbReference type="ChEBI" id="CHEBI:57692"/>
    </ligand>
</feature>
<evidence type="ECO:0000256" key="1">
    <source>
        <dbReference type="ARBA" id="ARBA00007532"/>
    </source>
</evidence>
<comment type="similarity">
    <text evidence="1">Belongs to the class-I pyridine nucleotide-disulfide oxidoreductase family.</text>
</comment>
<dbReference type="PIRSF" id="PIRSF000350">
    <property type="entry name" value="Mercury_reductase_MerA"/>
    <property type="match status" value="1"/>
</dbReference>
<dbReference type="RefSeq" id="WP_037546893.1">
    <property type="nucleotide sequence ID" value="NZ_JNUP01000049.1"/>
</dbReference>
<keyword evidence="10" id="KW-1185">Reference proteome</keyword>
<feature type="domain" description="FAD/NAD(P)-binding" evidence="8">
    <location>
        <begin position="3"/>
        <end position="328"/>
    </location>
</feature>
<evidence type="ECO:0000313" key="9">
    <source>
        <dbReference type="EMBL" id="KGE72645.1"/>
    </source>
</evidence>
<keyword evidence="2" id="KW-0285">Flavoprotein</keyword>
<comment type="cofactor">
    <cofactor evidence="4">
        <name>FAD</name>
        <dbReference type="ChEBI" id="CHEBI:57692"/>
    </cofactor>
    <text evidence="4">Binds 1 FAD per subunit.</text>
</comment>
<organism evidence="9 10">
    <name type="scientific">Spirochaeta lutea</name>
    <dbReference type="NCBI Taxonomy" id="1480694"/>
    <lineage>
        <taxon>Bacteria</taxon>
        <taxon>Pseudomonadati</taxon>
        <taxon>Spirochaetota</taxon>
        <taxon>Spirochaetia</taxon>
        <taxon>Spirochaetales</taxon>
        <taxon>Spirochaetaceae</taxon>
        <taxon>Spirochaeta</taxon>
    </lineage>
</organism>
<dbReference type="InterPro" id="IPR036188">
    <property type="entry name" value="FAD/NAD-bd_sf"/>
</dbReference>
<feature type="disulfide bond" description="Redox-active" evidence="5">
    <location>
        <begin position="40"/>
        <end position="45"/>
    </location>
</feature>
<dbReference type="PANTHER" id="PTHR43014:SF5">
    <property type="entry name" value="GLUTATHIONE REDUCTASE (NADPH)"/>
    <property type="match status" value="1"/>
</dbReference>
<dbReference type="PANTHER" id="PTHR43014">
    <property type="entry name" value="MERCURIC REDUCTASE"/>
    <property type="match status" value="1"/>
</dbReference>
<dbReference type="Pfam" id="PF02852">
    <property type="entry name" value="Pyr_redox_dim"/>
    <property type="match status" value="1"/>
</dbReference>
<dbReference type="GO" id="GO:0000166">
    <property type="term" value="F:nucleotide binding"/>
    <property type="evidence" value="ECO:0007669"/>
    <property type="project" value="UniProtKB-KW"/>
</dbReference>
<evidence type="ECO:0000256" key="6">
    <source>
        <dbReference type="SAM" id="MobiDB-lite"/>
    </source>
</evidence>
<dbReference type="InterPro" id="IPR016156">
    <property type="entry name" value="FAD/NAD-linked_Rdtase_dimer_sf"/>
</dbReference>
<feature type="binding site" evidence="4">
    <location>
        <begin position="185"/>
        <end position="192"/>
    </location>
    <ligand>
        <name>NAD(+)</name>
        <dbReference type="ChEBI" id="CHEBI:57540"/>
    </ligand>
</feature>
<reference evidence="9 10" key="1">
    <citation type="submission" date="2014-05" db="EMBL/GenBank/DDBJ databases">
        <title>De novo Genome Sequence of Spirocheata sp.</title>
        <authorList>
            <person name="Shivani Y."/>
            <person name="Subhash Y."/>
            <person name="Tushar L."/>
            <person name="Sasikala C."/>
            <person name="Ramana C.V."/>
        </authorList>
    </citation>
    <scope>NUCLEOTIDE SEQUENCE [LARGE SCALE GENOMIC DNA]</scope>
    <source>
        <strain evidence="9 10">JC230</strain>
    </source>
</reference>
<dbReference type="InterPro" id="IPR023753">
    <property type="entry name" value="FAD/NAD-binding_dom"/>
</dbReference>
<comment type="caution">
    <text evidence="9">The sequence shown here is derived from an EMBL/GenBank/DDBJ whole genome shotgun (WGS) entry which is preliminary data.</text>
</comment>
<dbReference type="SUPFAM" id="SSF55424">
    <property type="entry name" value="FAD/NAD-linked reductases, dimerisation (C-terminal) domain"/>
    <property type="match status" value="1"/>
</dbReference>
<dbReference type="SUPFAM" id="SSF51905">
    <property type="entry name" value="FAD/NAD(P)-binding domain"/>
    <property type="match status" value="1"/>
</dbReference>
<evidence type="ECO:0000313" key="10">
    <source>
        <dbReference type="Proteomes" id="UP000029692"/>
    </source>
</evidence>
<dbReference type="PRINTS" id="PR00368">
    <property type="entry name" value="FADPNR"/>
</dbReference>
<evidence type="ECO:0000256" key="4">
    <source>
        <dbReference type="PIRSR" id="PIRSR000350-3"/>
    </source>
</evidence>
<dbReference type="Pfam" id="PF07992">
    <property type="entry name" value="Pyr_redox_2"/>
    <property type="match status" value="1"/>
</dbReference>
<dbReference type="PRINTS" id="PR00411">
    <property type="entry name" value="PNDRDTASEI"/>
</dbReference>
<dbReference type="Gene3D" id="3.50.50.60">
    <property type="entry name" value="FAD/NAD(P)-binding domain"/>
    <property type="match status" value="2"/>
</dbReference>
<keyword evidence="4" id="KW-0547">Nucleotide-binding</keyword>
<keyword evidence="3 4" id="KW-0274">FAD</keyword>
<evidence type="ECO:0000259" key="8">
    <source>
        <dbReference type="Pfam" id="PF07992"/>
    </source>
</evidence>
<evidence type="ECO:0000256" key="5">
    <source>
        <dbReference type="PIRSR" id="PIRSR000350-4"/>
    </source>
</evidence>
<feature type="binding site" evidence="4">
    <location>
        <position position="272"/>
    </location>
    <ligand>
        <name>NAD(+)</name>
        <dbReference type="ChEBI" id="CHEBI:57540"/>
    </ligand>
</feature>
<dbReference type="STRING" id="1480694.DC28_06210"/>